<accession>A0ABP7N1I0</accession>
<feature type="transmembrane region" description="Helical" evidence="2">
    <location>
        <begin position="149"/>
        <end position="171"/>
    </location>
</feature>
<keyword evidence="4" id="KW-1185">Reference proteome</keyword>
<protein>
    <submittedName>
        <fullName evidence="3">GAP family protein</fullName>
    </submittedName>
</protein>
<feature type="region of interest" description="Disordered" evidence="1">
    <location>
        <begin position="116"/>
        <end position="137"/>
    </location>
</feature>
<dbReference type="EMBL" id="BAABCP010000001">
    <property type="protein sequence ID" value="GAA3934576.1"/>
    <property type="molecule type" value="Genomic_DNA"/>
</dbReference>
<feature type="transmembrane region" description="Helical" evidence="2">
    <location>
        <begin position="12"/>
        <end position="33"/>
    </location>
</feature>
<reference evidence="4" key="1">
    <citation type="journal article" date="2019" name="Int. J. Syst. Evol. Microbiol.">
        <title>The Global Catalogue of Microorganisms (GCM) 10K type strain sequencing project: providing services to taxonomists for standard genome sequencing and annotation.</title>
        <authorList>
            <consortium name="The Broad Institute Genomics Platform"/>
            <consortium name="The Broad Institute Genome Sequencing Center for Infectious Disease"/>
            <person name="Wu L."/>
            <person name="Ma J."/>
        </authorList>
    </citation>
    <scope>NUCLEOTIDE SEQUENCE [LARGE SCALE GENOMIC DNA]</scope>
    <source>
        <strain evidence="4">JCM 17024</strain>
    </source>
</reference>
<feature type="transmembrane region" description="Helical" evidence="2">
    <location>
        <begin position="191"/>
        <end position="214"/>
    </location>
</feature>
<evidence type="ECO:0000313" key="3">
    <source>
        <dbReference type="EMBL" id="GAA3934576.1"/>
    </source>
</evidence>
<organism evidence="3 4">
    <name type="scientific">Microbacterium soli</name>
    <dbReference type="NCBI Taxonomy" id="446075"/>
    <lineage>
        <taxon>Bacteria</taxon>
        <taxon>Bacillati</taxon>
        <taxon>Actinomycetota</taxon>
        <taxon>Actinomycetes</taxon>
        <taxon>Micrococcales</taxon>
        <taxon>Microbacteriaceae</taxon>
        <taxon>Microbacterium</taxon>
    </lineage>
</organism>
<keyword evidence="2" id="KW-0812">Transmembrane</keyword>
<feature type="transmembrane region" description="Helical" evidence="2">
    <location>
        <begin position="45"/>
        <end position="65"/>
    </location>
</feature>
<comment type="caution">
    <text evidence="3">The sequence shown here is derived from an EMBL/GenBank/DDBJ whole genome shotgun (WGS) entry which is preliminary data.</text>
</comment>
<sequence length="270" mass="27943">MEMLLDGPLALVLAGLALLDGLSVGTLLIPLFLLLAPGRVRVGRILLYLASITVFYLVVGLLFLWGLVNIVGVATDVLDSTPGTYARLITGAAMLVGSFFIRPSKDRAAARTGAATAAGTERISDDPPSAPAPPPGRLTRWRDRMLDPATTPVSVVGLAIAAGLVEVATMLPYIVAMTMLADSAVSAPLRIAALVGYCLVMIAPALLLLVLRVVAHRAVERPLRRFAAWLGKDSAETTAWIVGIIGFFIAGGALSDLGGLQGVLGGALGG</sequence>
<dbReference type="RefSeq" id="WP_344818554.1">
    <property type="nucleotide sequence ID" value="NZ_BAABCP010000001.1"/>
</dbReference>
<keyword evidence="2" id="KW-1133">Transmembrane helix</keyword>
<evidence type="ECO:0000256" key="2">
    <source>
        <dbReference type="SAM" id="Phobius"/>
    </source>
</evidence>
<evidence type="ECO:0000313" key="4">
    <source>
        <dbReference type="Proteomes" id="UP001501591"/>
    </source>
</evidence>
<gene>
    <name evidence="3" type="ORF">GCM10022383_11280</name>
</gene>
<keyword evidence="2" id="KW-0472">Membrane</keyword>
<feature type="transmembrane region" description="Helical" evidence="2">
    <location>
        <begin position="235"/>
        <end position="254"/>
    </location>
</feature>
<dbReference type="InterPro" id="IPR021315">
    <property type="entry name" value="Gap/Sap"/>
</dbReference>
<dbReference type="Proteomes" id="UP001501591">
    <property type="component" value="Unassembled WGS sequence"/>
</dbReference>
<name>A0ABP7N1I0_9MICO</name>
<feature type="transmembrane region" description="Helical" evidence="2">
    <location>
        <begin position="85"/>
        <end position="101"/>
    </location>
</feature>
<dbReference type="Pfam" id="PF11139">
    <property type="entry name" value="SfLAP"/>
    <property type="match status" value="1"/>
</dbReference>
<proteinExistence type="predicted"/>
<evidence type="ECO:0000256" key="1">
    <source>
        <dbReference type="SAM" id="MobiDB-lite"/>
    </source>
</evidence>